<feature type="transmembrane region" description="Helical" evidence="1">
    <location>
        <begin position="52"/>
        <end position="72"/>
    </location>
</feature>
<dbReference type="InterPro" id="IPR050879">
    <property type="entry name" value="Acyltransferase_3"/>
</dbReference>
<dbReference type="AlphaFoldDB" id="A0A5C0VER0"/>
<keyword evidence="1" id="KW-0812">Transmembrane</keyword>
<feature type="transmembrane region" description="Helical" evidence="1">
    <location>
        <begin position="12"/>
        <end position="32"/>
    </location>
</feature>
<dbReference type="KEGG" id="pej:FYC62_00555"/>
<evidence type="ECO:0000313" key="4">
    <source>
        <dbReference type="Proteomes" id="UP000323653"/>
    </source>
</evidence>
<keyword evidence="1" id="KW-1133">Transmembrane helix</keyword>
<evidence type="ECO:0000259" key="2">
    <source>
        <dbReference type="Pfam" id="PF01757"/>
    </source>
</evidence>
<dbReference type="GO" id="GO:0000271">
    <property type="term" value="P:polysaccharide biosynthetic process"/>
    <property type="evidence" value="ECO:0007669"/>
    <property type="project" value="TreeGrafter"/>
</dbReference>
<keyword evidence="3" id="KW-0012">Acyltransferase</keyword>
<dbReference type="GO" id="GO:0016747">
    <property type="term" value="F:acyltransferase activity, transferring groups other than amino-acyl groups"/>
    <property type="evidence" value="ECO:0007669"/>
    <property type="project" value="InterPro"/>
</dbReference>
<feature type="transmembrane region" description="Helical" evidence="1">
    <location>
        <begin position="97"/>
        <end position="117"/>
    </location>
</feature>
<keyword evidence="4" id="KW-1185">Reference proteome</keyword>
<dbReference type="PANTHER" id="PTHR23028">
    <property type="entry name" value="ACETYLTRANSFERASE"/>
    <property type="match status" value="1"/>
</dbReference>
<accession>A0A5C0VER0</accession>
<keyword evidence="1" id="KW-0472">Membrane</keyword>
<feature type="domain" description="Acyltransferase 3" evidence="2">
    <location>
        <begin position="14"/>
        <end position="202"/>
    </location>
</feature>
<evidence type="ECO:0000256" key="1">
    <source>
        <dbReference type="SAM" id="Phobius"/>
    </source>
</evidence>
<dbReference type="Pfam" id="PF01757">
    <property type="entry name" value="Acyl_transf_3"/>
    <property type="match status" value="1"/>
</dbReference>
<protein>
    <submittedName>
        <fullName evidence="3">Acyltransferase</fullName>
    </submittedName>
</protein>
<dbReference type="PANTHER" id="PTHR23028:SF131">
    <property type="entry name" value="BLR2367 PROTEIN"/>
    <property type="match status" value="1"/>
</dbReference>
<proteinExistence type="predicted"/>
<feature type="transmembrane region" description="Helical" evidence="1">
    <location>
        <begin position="148"/>
        <end position="169"/>
    </location>
</feature>
<sequence length="204" mass="23954">MNNPTVLKPIGRITSVDMLRGIAALMVCIFHFTNGNKNYLASGHWFRNFGSYGWAGVEIFFIISGFIIPYSLNQSKYTYQNWKDFLIKRISRIEPPYFITILLILALNYVSTLSPYFKGKDLPIDYFNLALHIGYLNSFFDHPWLNPVFWTLAIEFQFYLLMALIFPLLIHSSTYVRATIVFAYLLSMFFFSSKFIFYYSAYFL</sequence>
<dbReference type="RefSeq" id="WP_149073528.1">
    <property type="nucleotide sequence ID" value="NZ_CP043329.1"/>
</dbReference>
<dbReference type="GO" id="GO:0016020">
    <property type="term" value="C:membrane"/>
    <property type="evidence" value="ECO:0007669"/>
    <property type="project" value="TreeGrafter"/>
</dbReference>
<organism evidence="3 4">
    <name type="scientific">Pedobacter aquae</name>
    <dbReference type="NCBI Taxonomy" id="2605747"/>
    <lineage>
        <taxon>Bacteria</taxon>
        <taxon>Pseudomonadati</taxon>
        <taxon>Bacteroidota</taxon>
        <taxon>Sphingobacteriia</taxon>
        <taxon>Sphingobacteriales</taxon>
        <taxon>Sphingobacteriaceae</taxon>
        <taxon>Pedobacter</taxon>
    </lineage>
</organism>
<reference evidence="3 4" key="1">
    <citation type="submission" date="2019-08" db="EMBL/GenBank/DDBJ databases">
        <title>Pedobacter sp. nov., isolated from Han river, South Korea.</title>
        <authorList>
            <person name="Lee D.-H."/>
            <person name="Kim Y.-S."/>
            <person name="Hwang E.-M."/>
            <person name="Le Tran T.C."/>
            <person name="Cha C.-J."/>
        </authorList>
    </citation>
    <scope>NUCLEOTIDE SEQUENCE [LARGE SCALE GENOMIC DNA]</scope>
    <source>
        <strain evidence="3 4">CJ43</strain>
    </source>
</reference>
<keyword evidence="3" id="KW-0808">Transferase</keyword>
<gene>
    <name evidence="3" type="ORF">FYC62_00555</name>
</gene>
<feature type="transmembrane region" description="Helical" evidence="1">
    <location>
        <begin position="181"/>
        <end position="201"/>
    </location>
</feature>
<dbReference type="EMBL" id="CP043329">
    <property type="protein sequence ID" value="QEK50322.1"/>
    <property type="molecule type" value="Genomic_DNA"/>
</dbReference>
<dbReference type="Proteomes" id="UP000323653">
    <property type="component" value="Chromosome"/>
</dbReference>
<name>A0A5C0VER0_9SPHI</name>
<evidence type="ECO:0000313" key="3">
    <source>
        <dbReference type="EMBL" id="QEK50322.1"/>
    </source>
</evidence>
<dbReference type="InterPro" id="IPR002656">
    <property type="entry name" value="Acyl_transf_3_dom"/>
</dbReference>